<evidence type="ECO:0000313" key="2">
    <source>
        <dbReference type="EMBL" id="KAL2275706.1"/>
    </source>
</evidence>
<sequence>MGHHPTSANPQITVGLVYCVPSPSDTEPLLAEVPDHPACTQALALAQSSLPASVFNHSFRVFFYARRALLLPAPAELTAPSTEPHVLFVACILHDIGIADALAAEPERFEVAGANLAAALLRRHGVDGDAAREAWLAIAMHSSQHIAEGAGGLVTALSLGVRADFGIYDGLGADALGGAEGRLPRLAVEKELGDAVVRQAVTLPSKAPGGSWPGDLVRAKEAEPEWEGVNKGF</sequence>
<evidence type="ECO:0000313" key="3">
    <source>
        <dbReference type="Proteomes" id="UP001600888"/>
    </source>
</evidence>
<dbReference type="InterPro" id="IPR006674">
    <property type="entry name" value="HD_domain"/>
</dbReference>
<keyword evidence="3" id="KW-1185">Reference proteome</keyword>
<feature type="domain" description="HD/PDEase" evidence="1">
    <location>
        <begin position="50"/>
        <end position="129"/>
    </location>
</feature>
<dbReference type="SMART" id="SM00471">
    <property type="entry name" value="HDc"/>
    <property type="match status" value="1"/>
</dbReference>
<dbReference type="PANTHER" id="PTHR35569:SF1">
    <property type="entry name" value="CYANAMIDE HYDRATASE DDI2-RELATED"/>
    <property type="match status" value="1"/>
</dbReference>
<gene>
    <name evidence="2" type="ORF">FJTKL_01657</name>
</gene>
<reference evidence="2 3" key="1">
    <citation type="submission" date="2024-03" db="EMBL/GenBank/DDBJ databases">
        <title>A high-quality draft genome sequence of Diaporthe vaccinii, a causative agent of upright dieback and viscid rot disease in cranberry plants.</title>
        <authorList>
            <person name="Sarrasin M."/>
            <person name="Lang B.F."/>
            <person name="Burger G."/>
        </authorList>
    </citation>
    <scope>NUCLEOTIDE SEQUENCE [LARGE SCALE GENOMIC DNA]</scope>
    <source>
        <strain evidence="2 3">IS7</strain>
    </source>
</reference>
<dbReference type="EMBL" id="JBAWTH010000128">
    <property type="protein sequence ID" value="KAL2275706.1"/>
    <property type="molecule type" value="Genomic_DNA"/>
</dbReference>
<comment type="caution">
    <text evidence="2">The sequence shown here is derived from an EMBL/GenBank/DDBJ whole genome shotgun (WGS) entry which is preliminary data.</text>
</comment>
<dbReference type="Gene3D" id="1.10.3210.10">
    <property type="entry name" value="Hypothetical protein af1432"/>
    <property type="match status" value="1"/>
</dbReference>
<dbReference type="SUPFAM" id="SSF109604">
    <property type="entry name" value="HD-domain/PDEase-like"/>
    <property type="match status" value="1"/>
</dbReference>
<dbReference type="InterPro" id="IPR003607">
    <property type="entry name" value="HD/PDEase_dom"/>
</dbReference>
<accession>A0ABR4DZU9</accession>
<dbReference type="Pfam" id="PF01966">
    <property type="entry name" value="HD"/>
    <property type="match status" value="1"/>
</dbReference>
<evidence type="ECO:0000259" key="1">
    <source>
        <dbReference type="SMART" id="SM00471"/>
    </source>
</evidence>
<dbReference type="PANTHER" id="PTHR35569">
    <property type="entry name" value="CYANAMIDE HYDRATASE DDI2-RELATED"/>
    <property type="match status" value="1"/>
</dbReference>
<name>A0ABR4DZU9_9PEZI</name>
<dbReference type="Proteomes" id="UP001600888">
    <property type="component" value="Unassembled WGS sequence"/>
</dbReference>
<protein>
    <recommendedName>
        <fullName evidence="1">HD/PDEase domain-containing protein</fullName>
    </recommendedName>
</protein>
<organism evidence="2 3">
    <name type="scientific">Diaporthe vaccinii</name>
    <dbReference type="NCBI Taxonomy" id="105482"/>
    <lineage>
        <taxon>Eukaryota</taxon>
        <taxon>Fungi</taxon>
        <taxon>Dikarya</taxon>
        <taxon>Ascomycota</taxon>
        <taxon>Pezizomycotina</taxon>
        <taxon>Sordariomycetes</taxon>
        <taxon>Sordariomycetidae</taxon>
        <taxon>Diaporthales</taxon>
        <taxon>Diaporthaceae</taxon>
        <taxon>Diaporthe</taxon>
        <taxon>Diaporthe eres species complex</taxon>
    </lineage>
</organism>
<dbReference type="CDD" id="cd00077">
    <property type="entry name" value="HDc"/>
    <property type="match status" value="1"/>
</dbReference>
<proteinExistence type="predicted"/>